<dbReference type="Gene3D" id="3.30.360.20">
    <property type="entry name" value="RNA 3'-terminal phosphate cyclase, insert domain"/>
    <property type="match status" value="1"/>
</dbReference>
<evidence type="ECO:0000256" key="1">
    <source>
        <dbReference type="ARBA" id="ARBA00012725"/>
    </source>
</evidence>
<dbReference type="KEGG" id="dbr:Deba_1622"/>
<dbReference type="OrthoDB" id="9789235at2"/>
<dbReference type="InterPro" id="IPR037136">
    <property type="entry name" value="RNA3'_phos_cyclase_dom_sf"/>
</dbReference>
<organism evidence="5 6">
    <name type="scientific">Desulfarculus baarsii (strain ATCC 33931 / DSM 2075 / LMG 7858 / VKM B-1802 / 2st14)</name>
    <dbReference type="NCBI Taxonomy" id="644282"/>
    <lineage>
        <taxon>Bacteria</taxon>
        <taxon>Pseudomonadati</taxon>
        <taxon>Thermodesulfobacteriota</taxon>
        <taxon>Desulfarculia</taxon>
        <taxon>Desulfarculales</taxon>
        <taxon>Desulfarculaceae</taxon>
        <taxon>Desulfarculus</taxon>
    </lineage>
</organism>
<protein>
    <recommendedName>
        <fullName evidence="1">RNA 3'-terminal-phosphate cyclase (ATP)</fullName>
        <ecNumber evidence="1">6.5.1.4</ecNumber>
    </recommendedName>
</protein>
<dbReference type="GO" id="GO:0003963">
    <property type="term" value="F:RNA-3'-phosphate cyclase activity"/>
    <property type="evidence" value="ECO:0007669"/>
    <property type="project" value="UniProtKB-EC"/>
</dbReference>
<dbReference type="InterPro" id="IPR013791">
    <property type="entry name" value="RNA3'-term_phos_cycl_insert"/>
</dbReference>
<dbReference type="AlphaFoldDB" id="E1QHE7"/>
<dbReference type="EC" id="6.5.1.4" evidence="1"/>
<gene>
    <name evidence="5" type="ordered locus">Deba_1622</name>
</gene>
<keyword evidence="5" id="KW-0436">Ligase</keyword>
<comment type="catalytic activity">
    <reaction evidence="2">
        <text>a 3'-end 3'-phospho-ribonucleotide-RNA + ATP = a 3'-end 2',3'-cyclophospho-ribonucleotide-RNA + AMP + diphosphate</text>
        <dbReference type="Rhea" id="RHEA:23976"/>
        <dbReference type="Rhea" id="RHEA-COMP:10463"/>
        <dbReference type="Rhea" id="RHEA-COMP:10464"/>
        <dbReference type="ChEBI" id="CHEBI:30616"/>
        <dbReference type="ChEBI" id="CHEBI:33019"/>
        <dbReference type="ChEBI" id="CHEBI:83062"/>
        <dbReference type="ChEBI" id="CHEBI:83064"/>
        <dbReference type="ChEBI" id="CHEBI:456215"/>
        <dbReference type="EC" id="6.5.1.4"/>
    </reaction>
</comment>
<reference evidence="5 6" key="1">
    <citation type="journal article" date="2010" name="Stand. Genomic Sci.">
        <title>Complete genome sequence of Desulfarculus baarsii type strain (2st14).</title>
        <authorList>
            <person name="Sun H."/>
            <person name="Spring S."/>
            <person name="Lapidus A."/>
            <person name="Davenport K."/>
            <person name="Del Rio T.G."/>
            <person name="Tice H."/>
            <person name="Nolan M."/>
            <person name="Copeland A."/>
            <person name="Cheng J.F."/>
            <person name="Lucas S."/>
            <person name="Tapia R."/>
            <person name="Goodwin L."/>
            <person name="Pitluck S."/>
            <person name="Ivanova N."/>
            <person name="Pagani I."/>
            <person name="Mavromatis K."/>
            <person name="Ovchinnikova G."/>
            <person name="Pati A."/>
            <person name="Chen A."/>
            <person name="Palaniappan K."/>
            <person name="Hauser L."/>
            <person name="Chang Y.J."/>
            <person name="Jeffries C.D."/>
            <person name="Detter J.C."/>
            <person name="Han C."/>
            <person name="Rohde M."/>
            <person name="Brambilla E."/>
            <person name="Goker M."/>
            <person name="Woyke T."/>
            <person name="Bristow J."/>
            <person name="Eisen J.A."/>
            <person name="Markowitz V."/>
            <person name="Hugenholtz P."/>
            <person name="Kyrpides N.C."/>
            <person name="Klenk H.P."/>
            <person name="Land M."/>
        </authorList>
    </citation>
    <scope>NUCLEOTIDE SEQUENCE [LARGE SCALE GENOMIC DNA]</scope>
    <source>
        <strain evidence="6">ATCC 33931 / DSM 2075 / LMG 7858 / VKM B-1802 / 2st14</strain>
    </source>
</reference>
<dbReference type="Pfam" id="PF05189">
    <property type="entry name" value="RTC_insert"/>
    <property type="match status" value="1"/>
</dbReference>
<evidence type="ECO:0000259" key="4">
    <source>
        <dbReference type="Pfam" id="PF05189"/>
    </source>
</evidence>
<feature type="domain" description="RNA 3'-terminal phosphate cyclase" evidence="3">
    <location>
        <begin position="14"/>
        <end position="329"/>
    </location>
</feature>
<dbReference type="EMBL" id="CP002085">
    <property type="protein sequence ID" value="ADK84990.1"/>
    <property type="molecule type" value="Genomic_DNA"/>
</dbReference>
<dbReference type="SUPFAM" id="SSF52913">
    <property type="entry name" value="RNA 3'-terminal phosphate cyclase, RPTC, insert domain"/>
    <property type="match status" value="1"/>
</dbReference>
<dbReference type="Proteomes" id="UP000009047">
    <property type="component" value="Chromosome"/>
</dbReference>
<dbReference type="STRING" id="644282.Deba_1622"/>
<sequence length="356" mass="37124">MPQVLKLRNAGAGRNQALRTALSLSMITGRPFEFFDAVDDGQHPKPGLGPGGFTAVKAAAAVSGAVYEARLGNPDGSFRPREIRPDAYVFDVSAQRKSAAAVTPIMLCLLPALALAAGDSSLVVTGGTHVHAAPTSDEMRYVLAPTMSWLGLPVSCSEIAPGFLPLGGGEAEMQVKGPAFIRSLQAQGPFMPRKVGLEIVSSGLPVHLAEMAMQGAQDRLALKGVRAESRIRRARGGHGLSVLAWAQSAEGLCVGFSALGHRGGRPEAVAIEAVEGLLTFLQSGVGLPARMAGDLLTILACAEGVSRLSLPSLPAALKASAKVIEAFWPGSLQLLEPRFDKPAEIRVIGQDFGRQG</sequence>
<dbReference type="InterPro" id="IPR023797">
    <property type="entry name" value="RNA3'_phos_cyclase_dom"/>
</dbReference>
<dbReference type="Gene3D" id="3.65.10.20">
    <property type="entry name" value="RNA 3'-terminal phosphate cyclase domain"/>
    <property type="match status" value="1"/>
</dbReference>
<dbReference type="eggNOG" id="COG0430">
    <property type="taxonomic scope" value="Bacteria"/>
</dbReference>
<evidence type="ECO:0000259" key="3">
    <source>
        <dbReference type="Pfam" id="PF01137"/>
    </source>
</evidence>
<dbReference type="Pfam" id="PF01137">
    <property type="entry name" value="RTC"/>
    <property type="match status" value="1"/>
</dbReference>
<keyword evidence="6" id="KW-1185">Reference proteome</keyword>
<dbReference type="InterPro" id="IPR013792">
    <property type="entry name" value="RNA3'P_cycl/enolpyr_Trfase_a/b"/>
</dbReference>
<dbReference type="RefSeq" id="WP_013258443.1">
    <property type="nucleotide sequence ID" value="NC_014365.1"/>
</dbReference>
<feature type="domain" description="RNA 3'-terminal phosphate cyclase insert" evidence="4">
    <location>
        <begin position="200"/>
        <end position="281"/>
    </location>
</feature>
<name>E1QHE7_DESB2</name>
<dbReference type="SUPFAM" id="SSF55205">
    <property type="entry name" value="EPT/RTPC-like"/>
    <property type="match status" value="1"/>
</dbReference>
<evidence type="ECO:0000313" key="5">
    <source>
        <dbReference type="EMBL" id="ADK84990.1"/>
    </source>
</evidence>
<dbReference type="InterPro" id="IPR036553">
    <property type="entry name" value="RPTC_insert"/>
</dbReference>
<evidence type="ECO:0000256" key="2">
    <source>
        <dbReference type="ARBA" id="ARBA00024481"/>
    </source>
</evidence>
<dbReference type="InterPro" id="IPR000228">
    <property type="entry name" value="RNA3'_term_phos_cyc"/>
</dbReference>
<dbReference type="GO" id="GO:0006396">
    <property type="term" value="P:RNA processing"/>
    <property type="evidence" value="ECO:0007669"/>
    <property type="project" value="InterPro"/>
</dbReference>
<evidence type="ECO:0000313" key="6">
    <source>
        <dbReference type="Proteomes" id="UP000009047"/>
    </source>
</evidence>
<proteinExistence type="predicted"/>
<accession>E1QHE7</accession>
<dbReference type="HOGENOM" id="CLU_027882_0_0_7"/>
<dbReference type="PANTHER" id="PTHR11096:SF0">
    <property type="entry name" value="RNA 3'-TERMINAL PHOSPHATE CYCLASE"/>
    <property type="match status" value="1"/>
</dbReference>
<dbReference type="PANTHER" id="PTHR11096">
    <property type="entry name" value="RNA 3' TERMINAL PHOSPHATE CYCLASE"/>
    <property type="match status" value="1"/>
</dbReference>